<dbReference type="Gene3D" id="1.25.40.10">
    <property type="entry name" value="Tetratricopeptide repeat domain"/>
    <property type="match status" value="1"/>
</dbReference>
<accession>A0A8J3DG92</accession>
<reference evidence="2" key="1">
    <citation type="journal article" date="2014" name="Int. J. Syst. Evol. Microbiol.">
        <title>Complete genome sequence of Corynebacterium casei LMG S-19264T (=DSM 44701T), isolated from a smear-ripened cheese.</title>
        <authorList>
            <consortium name="US DOE Joint Genome Institute (JGI-PGF)"/>
            <person name="Walter F."/>
            <person name="Albersmeier A."/>
            <person name="Kalinowski J."/>
            <person name="Ruckert C."/>
        </authorList>
    </citation>
    <scope>NUCLEOTIDE SEQUENCE</scope>
    <source>
        <strain evidence="2">KCTC 12870</strain>
    </source>
</reference>
<gene>
    <name evidence="2" type="ORF">GCM10007047_20170</name>
</gene>
<reference evidence="2" key="2">
    <citation type="submission" date="2020-09" db="EMBL/GenBank/DDBJ databases">
        <authorList>
            <person name="Sun Q."/>
            <person name="Kim S."/>
        </authorList>
    </citation>
    <scope>NUCLEOTIDE SEQUENCE</scope>
    <source>
        <strain evidence="2">KCTC 12870</strain>
    </source>
</reference>
<proteinExistence type="predicted"/>
<keyword evidence="3" id="KW-1185">Reference proteome</keyword>
<evidence type="ECO:0000256" key="1">
    <source>
        <dbReference type="SAM" id="SignalP"/>
    </source>
</evidence>
<name>A0A8J3DG92_9BACT</name>
<feature type="chain" id="PRO_5035256511" description="Tetratricopeptide repeat protein" evidence="1">
    <location>
        <begin position="27"/>
        <end position="162"/>
    </location>
</feature>
<dbReference type="EMBL" id="BMXG01000011">
    <property type="protein sequence ID" value="GHC03532.1"/>
    <property type="molecule type" value="Genomic_DNA"/>
</dbReference>
<organism evidence="2 3">
    <name type="scientific">Cerasicoccus arenae</name>
    <dbReference type="NCBI Taxonomy" id="424488"/>
    <lineage>
        <taxon>Bacteria</taxon>
        <taxon>Pseudomonadati</taxon>
        <taxon>Verrucomicrobiota</taxon>
        <taxon>Opitutia</taxon>
        <taxon>Puniceicoccales</taxon>
        <taxon>Cerasicoccaceae</taxon>
        <taxon>Cerasicoccus</taxon>
    </lineage>
</organism>
<feature type="signal peptide" evidence="1">
    <location>
        <begin position="1"/>
        <end position="26"/>
    </location>
</feature>
<sequence length="162" mass="18064">MKRSYQIKTLLMLTLTSALLAFSASAQDAPTPEADYGNFSSEALTGKAWDAMGKKQYDLAIDYTSKCIEMYSAEAEKMQSAMTEPAPKETASEMWALNDVGTCLFIRGQAYEAKGESKLALADYQKLVNELSFAQTWDPKGWFWRPSDAAKQRITVVEFEAL</sequence>
<protein>
    <recommendedName>
        <fullName evidence="4">Tetratricopeptide repeat protein</fullName>
    </recommendedName>
</protein>
<dbReference type="SUPFAM" id="SSF48452">
    <property type="entry name" value="TPR-like"/>
    <property type="match status" value="1"/>
</dbReference>
<evidence type="ECO:0000313" key="3">
    <source>
        <dbReference type="Proteomes" id="UP000642829"/>
    </source>
</evidence>
<evidence type="ECO:0008006" key="4">
    <source>
        <dbReference type="Google" id="ProtNLM"/>
    </source>
</evidence>
<comment type="caution">
    <text evidence="2">The sequence shown here is derived from an EMBL/GenBank/DDBJ whole genome shotgun (WGS) entry which is preliminary data.</text>
</comment>
<dbReference type="Proteomes" id="UP000642829">
    <property type="component" value="Unassembled WGS sequence"/>
</dbReference>
<dbReference type="RefSeq" id="WP_189514696.1">
    <property type="nucleotide sequence ID" value="NZ_BMXG01000011.1"/>
</dbReference>
<dbReference type="InterPro" id="IPR011990">
    <property type="entry name" value="TPR-like_helical_dom_sf"/>
</dbReference>
<evidence type="ECO:0000313" key="2">
    <source>
        <dbReference type="EMBL" id="GHC03532.1"/>
    </source>
</evidence>
<keyword evidence="1" id="KW-0732">Signal</keyword>
<dbReference type="AlphaFoldDB" id="A0A8J3DG92"/>